<proteinExistence type="predicted"/>
<accession>A0A1M6S9W7</accession>
<protein>
    <submittedName>
        <fullName evidence="2">Uncharacterized protein</fullName>
    </submittedName>
</protein>
<dbReference type="Proteomes" id="UP000184510">
    <property type="component" value="Unassembled WGS sequence"/>
</dbReference>
<sequence>MMKKLICLALLAIAPWGMGEEEVELKMVDSDGMEYSGEDMDPNVLRATDSYFSEMRAVKANYRKRFAEVLRMAEKVEVFLVDFDGSVPLDKLADDRFGEVVDQEYHLGKVSDYVELYSREGYYTKILKRTELEENDRKKLLMVLGEGMSKVELSVGPMCHFPIHGIRVHRQGKVIYETTFCWQCSNYGFYYPIRDSAWLGTTEDMEALFKKLMPIPQSEIDRFEKKYPSEKK</sequence>
<organism evidence="2 3">
    <name type="scientific">Rubritalea squalenifaciens DSM 18772</name>
    <dbReference type="NCBI Taxonomy" id="1123071"/>
    <lineage>
        <taxon>Bacteria</taxon>
        <taxon>Pseudomonadati</taxon>
        <taxon>Verrucomicrobiota</taxon>
        <taxon>Verrucomicrobiia</taxon>
        <taxon>Verrucomicrobiales</taxon>
        <taxon>Rubritaleaceae</taxon>
        <taxon>Rubritalea</taxon>
    </lineage>
</organism>
<keyword evidence="1" id="KW-0732">Signal</keyword>
<gene>
    <name evidence="2" type="ORF">SAMN02745181_3764</name>
</gene>
<dbReference type="OrthoDB" id="190630at2"/>
<dbReference type="RefSeq" id="WP_143185302.1">
    <property type="nucleotide sequence ID" value="NZ_FQYR01000009.1"/>
</dbReference>
<dbReference type="STRING" id="1123071.SAMN02745181_3764"/>
<reference evidence="2 3" key="1">
    <citation type="submission" date="2016-11" db="EMBL/GenBank/DDBJ databases">
        <authorList>
            <person name="Jaros S."/>
            <person name="Januszkiewicz K."/>
            <person name="Wedrychowicz H."/>
        </authorList>
    </citation>
    <scope>NUCLEOTIDE SEQUENCE [LARGE SCALE GENOMIC DNA]</scope>
    <source>
        <strain evidence="2 3">DSM 18772</strain>
    </source>
</reference>
<feature type="signal peptide" evidence="1">
    <location>
        <begin position="1"/>
        <end position="19"/>
    </location>
</feature>
<evidence type="ECO:0000256" key="1">
    <source>
        <dbReference type="SAM" id="SignalP"/>
    </source>
</evidence>
<name>A0A1M6S9W7_9BACT</name>
<feature type="chain" id="PRO_5012477794" evidence="1">
    <location>
        <begin position="20"/>
        <end position="232"/>
    </location>
</feature>
<dbReference type="AlphaFoldDB" id="A0A1M6S9W7"/>
<keyword evidence="3" id="KW-1185">Reference proteome</keyword>
<dbReference type="InParanoid" id="A0A1M6S9W7"/>
<evidence type="ECO:0000313" key="2">
    <source>
        <dbReference type="EMBL" id="SHK41553.1"/>
    </source>
</evidence>
<dbReference type="EMBL" id="FQYR01000009">
    <property type="protein sequence ID" value="SHK41553.1"/>
    <property type="molecule type" value="Genomic_DNA"/>
</dbReference>
<evidence type="ECO:0000313" key="3">
    <source>
        <dbReference type="Proteomes" id="UP000184510"/>
    </source>
</evidence>